<dbReference type="AlphaFoldDB" id="A0A8T9BMN5"/>
<dbReference type="InterPro" id="IPR045518">
    <property type="entry name" value="2EXR"/>
</dbReference>
<evidence type="ECO:0000313" key="4">
    <source>
        <dbReference type="EMBL" id="TVY19713.1"/>
    </source>
</evidence>
<dbReference type="Pfam" id="PF20150">
    <property type="entry name" value="2EXR"/>
    <property type="match status" value="1"/>
</dbReference>
<proteinExistence type="predicted"/>
<evidence type="ECO:0000313" key="5">
    <source>
        <dbReference type="Proteomes" id="UP000469559"/>
    </source>
</evidence>
<organism evidence="4 5">
    <name type="scientific">Lachnellula arida</name>
    <dbReference type="NCBI Taxonomy" id="1316785"/>
    <lineage>
        <taxon>Eukaryota</taxon>
        <taxon>Fungi</taxon>
        <taxon>Dikarya</taxon>
        <taxon>Ascomycota</taxon>
        <taxon>Pezizomycotina</taxon>
        <taxon>Leotiomycetes</taxon>
        <taxon>Helotiales</taxon>
        <taxon>Lachnaceae</taxon>
        <taxon>Lachnellula</taxon>
    </lineage>
</organism>
<feature type="coiled-coil region" evidence="1">
    <location>
        <begin position="223"/>
        <end position="250"/>
    </location>
</feature>
<sequence>MSTEPSTLDASNENNLTSMTDRTSTCFPKLPLELRNMVWTYGANLPRNLDIWAPTIGEEMTFHWNYHQNSLNFHPFKFCSTRPVPGILHANRESRTIALKFYELSFGTEFNPAHHLKFTTPARIYTNFQADRVCPMGTYGLDALSDLWLSQGPFVCAFNVCNDWPSPYKNPTFVRMEGSLSDSDSDSYLYEEIFLYYCGDLFPSSGSFEFVELDQVKATPEEWEVLKDAREKLLQAYEEWEQEKRHIAESYEQEGKEYPEGMFTTFVTPRVKLVALVVDGVRQ</sequence>
<feature type="region of interest" description="Disordered" evidence="2">
    <location>
        <begin position="1"/>
        <end position="23"/>
    </location>
</feature>
<keyword evidence="5" id="KW-1185">Reference proteome</keyword>
<dbReference type="EMBL" id="QGMF01000091">
    <property type="protein sequence ID" value="TVY19713.1"/>
    <property type="molecule type" value="Genomic_DNA"/>
</dbReference>
<feature type="domain" description="2EXR" evidence="3">
    <location>
        <begin position="25"/>
        <end position="132"/>
    </location>
</feature>
<evidence type="ECO:0000256" key="1">
    <source>
        <dbReference type="SAM" id="Coils"/>
    </source>
</evidence>
<name>A0A8T9BMN5_9HELO</name>
<protein>
    <recommendedName>
        <fullName evidence="3">2EXR domain-containing protein</fullName>
    </recommendedName>
</protein>
<gene>
    <name evidence="4" type="ORF">LARI1_G003218</name>
</gene>
<reference evidence="4 5" key="1">
    <citation type="submission" date="2018-05" db="EMBL/GenBank/DDBJ databases">
        <title>Whole genome sequencing for identification of molecular markers to develop diagnostic detection tools for the regulated plant pathogen Lachnellula willkommii.</title>
        <authorList>
            <person name="Giroux E."/>
            <person name="Bilodeau G."/>
        </authorList>
    </citation>
    <scope>NUCLEOTIDE SEQUENCE [LARGE SCALE GENOMIC DNA]</scope>
    <source>
        <strain evidence="4 5">CBS 203.66</strain>
    </source>
</reference>
<keyword evidence="1" id="KW-0175">Coiled coil</keyword>
<dbReference type="Proteomes" id="UP000469559">
    <property type="component" value="Unassembled WGS sequence"/>
</dbReference>
<dbReference type="PANTHER" id="PTHR35910:SF6">
    <property type="entry name" value="2EXR DOMAIN-CONTAINING PROTEIN"/>
    <property type="match status" value="1"/>
</dbReference>
<dbReference type="OrthoDB" id="3473305at2759"/>
<dbReference type="PANTHER" id="PTHR35910">
    <property type="entry name" value="2EXR DOMAIN-CONTAINING PROTEIN"/>
    <property type="match status" value="1"/>
</dbReference>
<comment type="caution">
    <text evidence="4">The sequence shown here is derived from an EMBL/GenBank/DDBJ whole genome shotgun (WGS) entry which is preliminary data.</text>
</comment>
<evidence type="ECO:0000259" key="3">
    <source>
        <dbReference type="Pfam" id="PF20150"/>
    </source>
</evidence>
<evidence type="ECO:0000256" key="2">
    <source>
        <dbReference type="SAM" id="MobiDB-lite"/>
    </source>
</evidence>
<accession>A0A8T9BMN5</accession>